<dbReference type="InterPro" id="IPR004635">
    <property type="entry name" value="Pept_S49_SppA"/>
</dbReference>
<dbReference type="Pfam" id="PF01343">
    <property type="entry name" value="Peptidase_S49"/>
    <property type="match status" value="2"/>
</dbReference>
<dbReference type="Proteomes" id="UP000243807">
    <property type="component" value="Chromosome"/>
</dbReference>
<dbReference type="GO" id="GO:0016020">
    <property type="term" value="C:membrane"/>
    <property type="evidence" value="ECO:0007669"/>
    <property type="project" value="UniProtKB-SubCell"/>
</dbReference>
<protein>
    <submittedName>
        <fullName evidence="10">Signal peptide peptidase SppA</fullName>
    </submittedName>
</protein>
<evidence type="ECO:0000256" key="1">
    <source>
        <dbReference type="ARBA" id="ARBA00004370"/>
    </source>
</evidence>
<dbReference type="InterPro" id="IPR029045">
    <property type="entry name" value="ClpP/crotonase-like_dom_sf"/>
</dbReference>
<dbReference type="EMBL" id="CP019434">
    <property type="protein sequence ID" value="APZ42009.1"/>
    <property type="molecule type" value="Genomic_DNA"/>
</dbReference>
<feature type="active site" description="Nucleophile" evidence="7">
    <location>
        <position position="401"/>
    </location>
</feature>
<dbReference type="PANTHER" id="PTHR33209:SF1">
    <property type="entry name" value="PEPTIDASE S49 DOMAIN-CONTAINING PROTEIN"/>
    <property type="match status" value="1"/>
</dbReference>
<keyword evidence="8" id="KW-0812">Transmembrane</keyword>
<dbReference type="Gene3D" id="3.90.226.10">
    <property type="entry name" value="2-enoyl-CoA Hydratase, Chain A, domain 1"/>
    <property type="match status" value="2"/>
</dbReference>
<feature type="transmembrane region" description="Helical" evidence="8">
    <location>
        <begin position="21"/>
        <end position="40"/>
    </location>
</feature>
<keyword evidence="5" id="KW-0720">Serine protease</keyword>
<keyword evidence="6 8" id="KW-0472">Membrane</keyword>
<reference evidence="10 11" key="1">
    <citation type="submission" date="2017-01" db="EMBL/GenBank/DDBJ databases">
        <title>Draft sequence of Acidihalobacter ferrooxidans strain DSM 14175 (strain V8).</title>
        <authorList>
            <person name="Khaleque H.N."/>
            <person name="Ramsay J.P."/>
            <person name="Murphy R.J.T."/>
            <person name="Kaksonen A.H."/>
            <person name="Boxall N.J."/>
            <person name="Watkin E.L.J."/>
        </authorList>
    </citation>
    <scope>NUCLEOTIDE SEQUENCE [LARGE SCALE GENOMIC DNA]</scope>
    <source>
        <strain evidence="10 11">V8</strain>
    </source>
</reference>
<dbReference type="NCBIfam" id="TIGR00705">
    <property type="entry name" value="SppA_67K"/>
    <property type="match status" value="1"/>
</dbReference>
<proteinExistence type="inferred from homology"/>
<dbReference type="KEGG" id="afy:BW247_01940"/>
<dbReference type="OrthoDB" id="9764363at2"/>
<dbReference type="InterPro" id="IPR002142">
    <property type="entry name" value="Peptidase_S49"/>
</dbReference>
<evidence type="ECO:0000256" key="6">
    <source>
        <dbReference type="ARBA" id="ARBA00023136"/>
    </source>
</evidence>
<evidence type="ECO:0000259" key="9">
    <source>
        <dbReference type="Pfam" id="PF01343"/>
    </source>
</evidence>
<evidence type="ECO:0000256" key="3">
    <source>
        <dbReference type="ARBA" id="ARBA00022670"/>
    </source>
</evidence>
<organism evidence="10 11">
    <name type="scientific">Acidihalobacter ferrooxydans</name>
    <dbReference type="NCBI Taxonomy" id="1765967"/>
    <lineage>
        <taxon>Bacteria</taxon>
        <taxon>Pseudomonadati</taxon>
        <taxon>Pseudomonadota</taxon>
        <taxon>Gammaproteobacteria</taxon>
        <taxon>Chromatiales</taxon>
        <taxon>Ectothiorhodospiraceae</taxon>
        <taxon>Acidihalobacter</taxon>
    </lineage>
</organism>
<dbReference type="RefSeq" id="WP_076835355.1">
    <property type="nucleotide sequence ID" value="NZ_CP019434.1"/>
</dbReference>
<feature type="domain" description="Peptidase S49" evidence="9">
    <location>
        <begin position="132"/>
        <end position="275"/>
    </location>
</feature>
<evidence type="ECO:0000256" key="8">
    <source>
        <dbReference type="SAM" id="Phobius"/>
    </source>
</evidence>
<feature type="domain" description="Peptidase S49" evidence="9">
    <location>
        <begin position="384"/>
        <end position="536"/>
    </location>
</feature>
<dbReference type="PIRSF" id="PIRSF001217">
    <property type="entry name" value="Protease_4_SppA"/>
    <property type="match status" value="1"/>
</dbReference>
<dbReference type="PANTHER" id="PTHR33209">
    <property type="entry name" value="PROTEASE 4"/>
    <property type="match status" value="1"/>
</dbReference>
<gene>
    <name evidence="10" type="ORF">BW247_01940</name>
</gene>
<evidence type="ECO:0000313" key="11">
    <source>
        <dbReference type="Proteomes" id="UP000243807"/>
    </source>
</evidence>
<evidence type="ECO:0000256" key="5">
    <source>
        <dbReference type="ARBA" id="ARBA00022825"/>
    </source>
</evidence>
<feature type="active site" description="Proton donor/acceptor" evidence="7">
    <location>
        <position position="200"/>
    </location>
</feature>
<accession>A0A1P8UDZ3</accession>
<dbReference type="InterPro" id="IPR047272">
    <property type="entry name" value="S49_SppA_C"/>
</dbReference>
<evidence type="ECO:0000313" key="10">
    <source>
        <dbReference type="EMBL" id="APZ42009.1"/>
    </source>
</evidence>
<evidence type="ECO:0000256" key="7">
    <source>
        <dbReference type="PIRSR" id="PIRSR001217-1"/>
    </source>
</evidence>
<keyword evidence="3" id="KW-0645">Protease</keyword>
<dbReference type="NCBIfam" id="TIGR00706">
    <property type="entry name" value="SppA_dom"/>
    <property type="match status" value="1"/>
</dbReference>
<dbReference type="Gene3D" id="6.20.330.10">
    <property type="match status" value="1"/>
</dbReference>
<dbReference type="AlphaFoldDB" id="A0A1P8UDZ3"/>
<dbReference type="STRING" id="1765967.BW247_01940"/>
<dbReference type="GO" id="GO:0008236">
    <property type="term" value="F:serine-type peptidase activity"/>
    <property type="evidence" value="ECO:0007669"/>
    <property type="project" value="UniProtKB-KW"/>
</dbReference>
<dbReference type="SUPFAM" id="SSF52096">
    <property type="entry name" value="ClpP/crotonase"/>
    <property type="match status" value="2"/>
</dbReference>
<dbReference type="CDD" id="cd07023">
    <property type="entry name" value="S49_Sppa_N_C"/>
    <property type="match status" value="1"/>
</dbReference>
<keyword evidence="11" id="KW-1185">Reference proteome</keyword>
<evidence type="ECO:0000256" key="4">
    <source>
        <dbReference type="ARBA" id="ARBA00022801"/>
    </source>
</evidence>
<keyword evidence="8" id="KW-1133">Transmembrane helix</keyword>
<keyword evidence="4" id="KW-0378">Hydrolase</keyword>
<dbReference type="GO" id="GO:0006465">
    <property type="term" value="P:signal peptide processing"/>
    <property type="evidence" value="ECO:0007669"/>
    <property type="project" value="InterPro"/>
</dbReference>
<comment type="similarity">
    <text evidence="2">Belongs to the peptidase S49 family.</text>
</comment>
<dbReference type="CDD" id="cd07018">
    <property type="entry name" value="S49_SppA_67K_type"/>
    <property type="match status" value="1"/>
</dbReference>
<comment type="subcellular location">
    <subcellularLocation>
        <location evidence="1">Membrane</location>
    </subcellularLocation>
</comment>
<sequence length="609" mass="65502">MRILLLPFIWLGRVLHWLRVGVLNLLTLAVLAFIAIGLIAKSPHHVAVPSKAALVLAPNGPLLYVRSQSWEQRLFDDLNQRKPSGVLVRHMVEAIDRAATDPRIHLLELNLSDFGGGSITQLDTVARALQRFRASGKPIYAYAPAYTQGSYLLAAQANHIYMPSLGMALIGGFTADHLYFKGLLDKLGVTVYAFRKGKYKSAVEPLTRTDMSAAAQTENEAWLSEWWKTYVDTVAKGRKLPAAHISAYADNLSQLITASGGNGAELALKQGLITHIGNERSFKRAIAAKLQQPVRKLHSIDLDRYLAATQRTSSAKDIIAVVPIDGALMPGSQDNPGTVAATLTVDQIDRLVHDKNVKAVVLQVNSPGGSVDAAEAIREAVLRLRKAGKPVVVSMGTLGASGAYWLSTAADRIYAHPTTLAADIGVFALFPNYAGTLAKLGIGYSGVATTPSAGALSPYAPLTPTTRKAMQAVVDHLYGRFVKLVAHARHLSLAQAGKVAQGRAWSGVDARRLGLVDGLGGMREALAETVKLAKLKTGAYRVDYLPEPRGSHPFALARHVAMLSLREALLPAGLDTPPVSEGLAQMRLLLDHAQPYGLFAYLPVAPRIR</sequence>
<name>A0A1P8UDZ3_9GAMM</name>
<dbReference type="InterPro" id="IPR004634">
    <property type="entry name" value="Pept_S49_pIV"/>
</dbReference>
<evidence type="ECO:0000256" key="2">
    <source>
        <dbReference type="ARBA" id="ARBA00008683"/>
    </source>
</evidence>
<dbReference type="InterPro" id="IPR047217">
    <property type="entry name" value="S49_SppA_67K_type_N"/>
</dbReference>